<accession>A0A9X2LQH0</accession>
<comment type="caution">
    <text evidence="3">The sequence shown here is derived from an EMBL/GenBank/DDBJ whole genome shotgun (WGS) entry which is preliminary data.</text>
</comment>
<dbReference type="EMBL" id="JANIIC010000002">
    <property type="protein sequence ID" value="MCQ8828031.1"/>
    <property type="molecule type" value="Genomic_DNA"/>
</dbReference>
<sequence>MCPHSAQVREVYAGSTGPERRLLLRPLTGAEARTGTPRGPVVCAPEAKLPPADTTVPAGGSTSAELTVTNPCDTPLRDVTAAFGLAEGWTATPGTLDLGDLAADRTATVRTELARGEGTPNGPRPAAAEVRATSTGGARVNGSASAELDGTPPSPHGEVSVSTLDFLTADNGWGPVERDRGNGEAAPGDGKALTIDGTTYERGLGTHADSTVEVFLGGNCSTFTATTGLDDEVGADGSVVFKVYADGERVYRGGTAHGSDAAVPVEARIEGARKLRLRVTDGGDGNAHDHADWAAATVRCGTGGTG</sequence>
<name>A0A9X2LQH0_STRMQ</name>
<reference evidence="3" key="1">
    <citation type="submission" date="2022-06" db="EMBL/GenBank/DDBJ databases">
        <title>WGS of actinobacteria.</title>
        <authorList>
            <person name="Thawai C."/>
        </authorList>
    </citation>
    <scope>NUCLEOTIDE SEQUENCE</scope>
    <source>
        <strain evidence="3">DSM 42010</strain>
    </source>
</reference>
<organism evidence="3 4">
    <name type="scientific">Streptomyces malaysiensis subsp. samsunensis</name>
    <dbReference type="NCBI Taxonomy" id="459658"/>
    <lineage>
        <taxon>Bacteria</taxon>
        <taxon>Bacillati</taxon>
        <taxon>Actinomycetota</taxon>
        <taxon>Actinomycetes</taxon>
        <taxon>Kitasatosporales</taxon>
        <taxon>Streptomycetaceae</taxon>
        <taxon>Streptomyces</taxon>
        <taxon>Streptomyces violaceusniger group</taxon>
    </lineage>
</organism>
<dbReference type="InterPro" id="IPR013222">
    <property type="entry name" value="Glyco_hyd_98_carb-bd"/>
</dbReference>
<evidence type="ECO:0000313" key="3">
    <source>
        <dbReference type="EMBL" id="MCQ8828031.1"/>
    </source>
</evidence>
<dbReference type="SUPFAM" id="SSF49785">
    <property type="entry name" value="Galactose-binding domain-like"/>
    <property type="match status" value="1"/>
</dbReference>
<evidence type="ECO:0000313" key="4">
    <source>
        <dbReference type="Proteomes" id="UP001142400"/>
    </source>
</evidence>
<protein>
    <submittedName>
        <fullName evidence="3">NPCBM/NEW2 domain-containing protein</fullName>
    </submittedName>
</protein>
<dbReference type="Gene3D" id="2.60.120.1060">
    <property type="entry name" value="NPCBM/NEW2 domain"/>
    <property type="match status" value="1"/>
</dbReference>
<gene>
    <name evidence="3" type="ORF">NQU54_02730</name>
</gene>
<feature type="domain" description="Glycosyl hydrolase family 98 putative carbohydrate-binding module" evidence="2">
    <location>
        <begin position="155"/>
        <end position="300"/>
    </location>
</feature>
<dbReference type="InterPro" id="IPR038637">
    <property type="entry name" value="NPCBM_sf"/>
</dbReference>
<dbReference type="Pfam" id="PF10633">
    <property type="entry name" value="NPCBM_assoc"/>
    <property type="match status" value="1"/>
</dbReference>
<dbReference type="AlphaFoldDB" id="A0A9X2LQH0"/>
<keyword evidence="4" id="KW-1185">Reference proteome</keyword>
<evidence type="ECO:0000256" key="1">
    <source>
        <dbReference type="SAM" id="MobiDB-lite"/>
    </source>
</evidence>
<evidence type="ECO:0000259" key="2">
    <source>
        <dbReference type="SMART" id="SM00776"/>
    </source>
</evidence>
<feature type="region of interest" description="Disordered" evidence="1">
    <location>
        <begin position="113"/>
        <end position="159"/>
    </location>
</feature>
<dbReference type="InterPro" id="IPR008979">
    <property type="entry name" value="Galactose-bd-like_sf"/>
</dbReference>
<dbReference type="Proteomes" id="UP001142400">
    <property type="component" value="Unassembled WGS sequence"/>
</dbReference>
<proteinExistence type="predicted"/>
<dbReference type="InterPro" id="IPR018905">
    <property type="entry name" value="A-galactase_NEW3"/>
</dbReference>
<dbReference type="SMART" id="SM00776">
    <property type="entry name" value="NPCBM"/>
    <property type="match status" value="1"/>
</dbReference>
<dbReference type="RefSeq" id="WP_257629558.1">
    <property type="nucleotide sequence ID" value="NZ_JANIIC010000002.1"/>
</dbReference>
<dbReference type="Pfam" id="PF08305">
    <property type="entry name" value="NPCBM"/>
    <property type="match status" value="1"/>
</dbReference>